<evidence type="ECO:0000313" key="1">
    <source>
        <dbReference type="EMBL" id="TDH73055.1"/>
    </source>
</evidence>
<keyword evidence="2" id="KW-1185">Reference proteome</keyword>
<dbReference type="GeneID" id="94348462"/>
<gene>
    <name evidence="1" type="ORF">CCR75_004705</name>
</gene>
<protein>
    <submittedName>
        <fullName evidence="1">Uncharacterized protein</fullName>
    </submittedName>
</protein>
<sequence length="71" mass="8245">MQLQVQHHHRKQLHRCCAVIERTATRHVTQPEYTGVFCEPTSMLASANFLENLKRHGDIYIDVAADEQNEK</sequence>
<dbReference type="AlphaFoldDB" id="A0A976IJQ1"/>
<dbReference type="KEGG" id="blac:94348462"/>
<accession>A0A976IJQ1</accession>
<organism evidence="1 2">
    <name type="scientific">Bremia lactucae</name>
    <name type="common">Lettuce downy mildew</name>
    <dbReference type="NCBI Taxonomy" id="4779"/>
    <lineage>
        <taxon>Eukaryota</taxon>
        <taxon>Sar</taxon>
        <taxon>Stramenopiles</taxon>
        <taxon>Oomycota</taxon>
        <taxon>Peronosporomycetes</taxon>
        <taxon>Peronosporales</taxon>
        <taxon>Peronosporaceae</taxon>
        <taxon>Bremia</taxon>
    </lineage>
</organism>
<name>A0A976IJQ1_BRELC</name>
<dbReference type="Proteomes" id="UP000294530">
    <property type="component" value="Unassembled WGS sequence"/>
</dbReference>
<comment type="caution">
    <text evidence="1">The sequence shown here is derived from an EMBL/GenBank/DDBJ whole genome shotgun (WGS) entry which is preliminary data.</text>
</comment>
<dbReference type="RefSeq" id="XP_067822554.1">
    <property type="nucleotide sequence ID" value="XM_067962791.1"/>
</dbReference>
<evidence type="ECO:0000313" key="2">
    <source>
        <dbReference type="Proteomes" id="UP000294530"/>
    </source>
</evidence>
<dbReference type="EMBL" id="SHOA02000001">
    <property type="protein sequence ID" value="TDH73055.1"/>
    <property type="molecule type" value="Genomic_DNA"/>
</dbReference>
<proteinExistence type="predicted"/>
<reference evidence="1 2" key="1">
    <citation type="journal article" date="2021" name="Genome Biol.">
        <title>AFLAP: assembly-free linkage analysis pipeline using k-mers from genome sequencing data.</title>
        <authorList>
            <person name="Fletcher K."/>
            <person name="Zhang L."/>
            <person name="Gil J."/>
            <person name="Han R."/>
            <person name="Cavanaugh K."/>
            <person name="Michelmore R."/>
        </authorList>
    </citation>
    <scope>NUCLEOTIDE SEQUENCE [LARGE SCALE GENOMIC DNA]</scope>
    <source>
        <strain evidence="1 2">SF5</strain>
    </source>
</reference>